<name>A0A5C3L073_COPMA</name>
<dbReference type="EMBL" id="ML210263">
    <property type="protein sequence ID" value="TFK21618.1"/>
    <property type="molecule type" value="Genomic_DNA"/>
</dbReference>
<sequence>MSLRCKYILLYGILRLMFPCGEYLHTSRQRGVLDTASVSKEPTREKGWREQVSSNQATSLKHSLGMITKPILLRLFLALGAARYARAFFNNEDSSWLDDLDDATTSENQGSMSYPAPVPLEGRIVQINSNSTDTDTDPRPDNGGSSPRPENSAAVKE</sequence>
<keyword evidence="3" id="KW-1185">Reference proteome</keyword>
<proteinExistence type="predicted"/>
<organism evidence="2 3">
    <name type="scientific">Coprinopsis marcescibilis</name>
    <name type="common">Agaric fungus</name>
    <name type="synonym">Psathyrella marcescibilis</name>
    <dbReference type="NCBI Taxonomy" id="230819"/>
    <lineage>
        <taxon>Eukaryota</taxon>
        <taxon>Fungi</taxon>
        <taxon>Dikarya</taxon>
        <taxon>Basidiomycota</taxon>
        <taxon>Agaricomycotina</taxon>
        <taxon>Agaricomycetes</taxon>
        <taxon>Agaricomycetidae</taxon>
        <taxon>Agaricales</taxon>
        <taxon>Agaricineae</taxon>
        <taxon>Psathyrellaceae</taxon>
        <taxon>Coprinopsis</taxon>
    </lineage>
</organism>
<feature type="region of interest" description="Disordered" evidence="1">
    <location>
        <begin position="95"/>
        <end position="157"/>
    </location>
</feature>
<dbReference type="Proteomes" id="UP000307440">
    <property type="component" value="Unassembled WGS sequence"/>
</dbReference>
<dbReference type="AlphaFoldDB" id="A0A5C3L073"/>
<evidence type="ECO:0000313" key="2">
    <source>
        <dbReference type="EMBL" id="TFK21618.1"/>
    </source>
</evidence>
<evidence type="ECO:0000313" key="3">
    <source>
        <dbReference type="Proteomes" id="UP000307440"/>
    </source>
</evidence>
<feature type="compositionally biased region" description="Acidic residues" evidence="1">
    <location>
        <begin position="95"/>
        <end position="104"/>
    </location>
</feature>
<evidence type="ECO:0000256" key="1">
    <source>
        <dbReference type="SAM" id="MobiDB-lite"/>
    </source>
</evidence>
<reference evidence="2 3" key="1">
    <citation type="journal article" date="2019" name="Nat. Ecol. Evol.">
        <title>Megaphylogeny resolves global patterns of mushroom evolution.</title>
        <authorList>
            <person name="Varga T."/>
            <person name="Krizsan K."/>
            <person name="Foldi C."/>
            <person name="Dima B."/>
            <person name="Sanchez-Garcia M."/>
            <person name="Sanchez-Ramirez S."/>
            <person name="Szollosi G.J."/>
            <person name="Szarkandi J.G."/>
            <person name="Papp V."/>
            <person name="Albert L."/>
            <person name="Andreopoulos W."/>
            <person name="Angelini C."/>
            <person name="Antonin V."/>
            <person name="Barry K.W."/>
            <person name="Bougher N.L."/>
            <person name="Buchanan P."/>
            <person name="Buyck B."/>
            <person name="Bense V."/>
            <person name="Catcheside P."/>
            <person name="Chovatia M."/>
            <person name="Cooper J."/>
            <person name="Damon W."/>
            <person name="Desjardin D."/>
            <person name="Finy P."/>
            <person name="Geml J."/>
            <person name="Haridas S."/>
            <person name="Hughes K."/>
            <person name="Justo A."/>
            <person name="Karasinski D."/>
            <person name="Kautmanova I."/>
            <person name="Kiss B."/>
            <person name="Kocsube S."/>
            <person name="Kotiranta H."/>
            <person name="LaButti K.M."/>
            <person name="Lechner B.E."/>
            <person name="Liimatainen K."/>
            <person name="Lipzen A."/>
            <person name="Lukacs Z."/>
            <person name="Mihaltcheva S."/>
            <person name="Morgado L.N."/>
            <person name="Niskanen T."/>
            <person name="Noordeloos M.E."/>
            <person name="Ohm R.A."/>
            <person name="Ortiz-Santana B."/>
            <person name="Ovrebo C."/>
            <person name="Racz N."/>
            <person name="Riley R."/>
            <person name="Savchenko A."/>
            <person name="Shiryaev A."/>
            <person name="Soop K."/>
            <person name="Spirin V."/>
            <person name="Szebenyi C."/>
            <person name="Tomsovsky M."/>
            <person name="Tulloss R.E."/>
            <person name="Uehling J."/>
            <person name="Grigoriev I.V."/>
            <person name="Vagvolgyi C."/>
            <person name="Papp T."/>
            <person name="Martin F.M."/>
            <person name="Miettinen O."/>
            <person name="Hibbett D.S."/>
            <person name="Nagy L.G."/>
        </authorList>
    </citation>
    <scope>NUCLEOTIDE SEQUENCE [LARGE SCALE GENOMIC DNA]</scope>
    <source>
        <strain evidence="2 3">CBS 121175</strain>
    </source>
</reference>
<gene>
    <name evidence="2" type="ORF">FA15DRAFT_658175</name>
</gene>
<protein>
    <submittedName>
        <fullName evidence="2">Uncharacterized protein</fullName>
    </submittedName>
</protein>
<accession>A0A5C3L073</accession>